<feature type="domain" description="Alpha 1,4-glycosyltransferase" evidence="8">
    <location>
        <begin position="590"/>
        <end position="724"/>
    </location>
</feature>
<keyword evidence="7" id="KW-1133">Transmembrane helix</keyword>
<proteinExistence type="inferred from homology"/>
<evidence type="ECO:0000259" key="8">
    <source>
        <dbReference type="Pfam" id="PF04572"/>
    </source>
</evidence>
<protein>
    <recommendedName>
        <fullName evidence="8">Alpha 1,4-glycosyltransferase domain-containing protein</fullName>
    </recommendedName>
</protein>
<keyword evidence="6 7" id="KW-0472">Membrane</keyword>
<keyword evidence="10" id="KW-1185">Reference proteome</keyword>
<keyword evidence="4" id="KW-0808">Transferase</keyword>
<dbReference type="InterPro" id="IPR051981">
    <property type="entry name" value="Glycosyltransf_32"/>
</dbReference>
<comment type="subcellular location">
    <subcellularLocation>
        <location evidence="1">Golgi apparatus membrane</location>
        <topology evidence="1">Single-pass type II membrane protein</topology>
    </subcellularLocation>
</comment>
<evidence type="ECO:0000256" key="5">
    <source>
        <dbReference type="ARBA" id="ARBA00023034"/>
    </source>
</evidence>
<sequence>MKLTITSTPSFGGRSFRRLFVWTCLLTFIAFSSYHTFKRVRIKQVSDKDAFPMDTVNATFMHAPHIMAETALSQSCAAFQNEVSTAYWRRVEQMNTTQPPAKLPDNVSEKPLEIVFINHVGRSMDPVNLCALESAARHNPTLKITLHSKDATRLQIRMQTWRNRINFMYNSNQQFGEDRIEFVESNFTAAFDGTILAPWYAELLEMNSTLFEAQSTNLMAAYQLAVMWKNGGVFPNAKFVSVNPLPPLAERIIAFQSYSGEKYFGDSFLSLRPRDALIWIMMKKFLDAFRYKRNTPGWHYQLGPSLNWAIHSYCSETSPPAVLCTFDPRSGEVLFSFDDAFAAKTKPWTDMCPALNKLVNTAVGLTLNKPIFVESAWNTLMDINCPVVVSSFAPKALGFYDGEGCATFEQRAQTPGTTFLTASGEEISESQASLLASNIPKRINFLLFNDHFKNLRYLCSIESAARQNPNHDIFVYAKNAPDFLKESVNWFLHAEKRNPGLRNQLHILDLDWDDLFRGTPLESWWRRGTWMQSRWPDQNLGNAARLAILWKEGGVYLDMDIISLNPVSGMGRSLAWQLRPNILNNAYFSLEKGDEFAWRMMENFVSGFNGTIWGRNGPRMVERTHVRYCRPNLALRLLNRLTGNLSQKMCDFNIAPSERLYPIAFNHKKSFLKPARGSCDLLKTMSERSIGIHWWNKGLKGTNVGVGSVLETVMKNHCPAMFDAYYPEEIGFFSEDAIRTGKAKFWRGYEKNDGF</sequence>
<dbReference type="STRING" id="246404.A0A507F3B3"/>
<dbReference type="InterPro" id="IPR007652">
    <property type="entry name" value="A1-4-GlycosylTfrase_dom"/>
</dbReference>
<evidence type="ECO:0000313" key="9">
    <source>
        <dbReference type="EMBL" id="TPX70743.1"/>
    </source>
</evidence>
<keyword evidence="5" id="KW-0333">Golgi apparatus</keyword>
<keyword evidence="3" id="KW-0328">Glycosyltransferase</keyword>
<reference evidence="9 10" key="1">
    <citation type="journal article" date="2019" name="Sci. Rep.">
        <title>Comparative genomics of chytrid fungi reveal insights into the obligate biotrophic and pathogenic lifestyle of Synchytrium endobioticum.</title>
        <authorList>
            <person name="van de Vossenberg B.T.L.H."/>
            <person name="Warris S."/>
            <person name="Nguyen H.D.T."/>
            <person name="van Gent-Pelzer M.P.E."/>
            <person name="Joly D.L."/>
            <person name="van de Geest H.C."/>
            <person name="Bonants P.J.M."/>
            <person name="Smith D.S."/>
            <person name="Levesque C.A."/>
            <person name="van der Lee T.A.J."/>
        </authorList>
    </citation>
    <scope>NUCLEOTIDE SEQUENCE [LARGE SCALE GENOMIC DNA]</scope>
    <source>
        <strain evidence="9 10">CBS 675.73</strain>
    </source>
</reference>
<dbReference type="Gene3D" id="3.90.550.20">
    <property type="match status" value="2"/>
</dbReference>
<feature type="transmembrane region" description="Helical" evidence="7">
    <location>
        <begin position="20"/>
        <end position="37"/>
    </location>
</feature>
<evidence type="ECO:0000313" key="10">
    <source>
        <dbReference type="Proteomes" id="UP000320333"/>
    </source>
</evidence>
<name>A0A507F3B3_9FUNG</name>
<comment type="caution">
    <text evidence="9">The sequence shown here is derived from an EMBL/GenBank/DDBJ whole genome shotgun (WGS) entry which is preliminary data.</text>
</comment>
<dbReference type="EMBL" id="QEAP01000276">
    <property type="protein sequence ID" value="TPX70743.1"/>
    <property type="molecule type" value="Genomic_DNA"/>
</dbReference>
<dbReference type="GO" id="GO:0006688">
    <property type="term" value="P:glycosphingolipid biosynthetic process"/>
    <property type="evidence" value="ECO:0007669"/>
    <property type="project" value="TreeGrafter"/>
</dbReference>
<evidence type="ECO:0000256" key="1">
    <source>
        <dbReference type="ARBA" id="ARBA00004323"/>
    </source>
</evidence>
<evidence type="ECO:0000256" key="2">
    <source>
        <dbReference type="ARBA" id="ARBA00009003"/>
    </source>
</evidence>
<dbReference type="Proteomes" id="UP000320333">
    <property type="component" value="Unassembled WGS sequence"/>
</dbReference>
<dbReference type="InterPro" id="IPR007577">
    <property type="entry name" value="GlycoTrfase_DXD_sugar-bd_CS"/>
</dbReference>
<organism evidence="9 10">
    <name type="scientific">Chytriomyces confervae</name>
    <dbReference type="NCBI Taxonomy" id="246404"/>
    <lineage>
        <taxon>Eukaryota</taxon>
        <taxon>Fungi</taxon>
        <taxon>Fungi incertae sedis</taxon>
        <taxon>Chytridiomycota</taxon>
        <taxon>Chytridiomycota incertae sedis</taxon>
        <taxon>Chytridiomycetes</taxon>
        <taxon>Chytridiales</taxon>
        <taxon>Chytriomycetaceae</taxon>
        <taxon>Chytriomyces</taxon>
    </lineage>
</organism>
<dbReference type="GO" id="GO:0000139">
    <property type="term" value="C:Golgi membrane"/>
    <property type="evidence" value="ECO:0007669"/>
    <property type="project" value="UniProtKB-SubCell"/>
</dbReference>
<dbReference type="InterPro" id="IPR029044">
    <property type="entry name" value="Nucleotide-diphossugar_trans"/>
</dbReference>
<evidence type="ECO:0000256" key="3">
    <source>
        <dbReference type="ARBA" id="ARBA00022676"/>
    </source>
</evidence>
<accession>A0A507F3B3</accession>
<evidence type="ECO:0000256" key="6">
    <source>
        <dbReference type="ARBA" id="ARBA00023136"/>
    </source>
</evidence>
<comment type="similarity">
    <text evidence="2">Belongs to the glycosyltransferase 32 family.</text>
</comment>
<dbReference type="OrthoDB" id="409543at2759"/>
<dbReference type="PANTHER" id="PTHR12042:SF21">
    <property type="entry name" value="ALPHA1,4-GALACTOSYLTRANSFERASE 1-RELATED"/>
    <property type="match status" value="1"/>
</dbReference>
<dbReference type="SUPFAM" id="SSF53448">
    <property type="entry name" value="Nucleotide-diphospho-sugar transferases"/>
    <property type="match status" value="2"/>
</dbReference>
<evidence type="ECO:0000256" key="4">
    <source>
        <dbReference type="ARBA" id="ARBA00022679"/>
    </source>
</evidence>
<dbReference type="AlphaFoldDB" id="A0A507F3B3"/>
<dbReference type="Pfam" id="PF04572">
    <property type="entry name" value="Gb3_synth"/>
    <property type="match status" value="1"/>
</dbReference>
<dbReference type="Pfam" id="PF04488">
    <property type="entry name" value="Gly_transf_sug"/>
    <property type="match status" value="1"/>
</dbReference>
<evidence type="ECO:0000256" key="7">
    <source>
        <dbReference type="SAM" id="Phobius"/>
    </source>
</evidence>
<dbReference type="PANTHER" id="PTHR12042">
    <property type="entry name" value="LACTOSYLCERAMIDE 4-ALPHA-GALACTOSYLTRANSFERASE ALPHA- 1,4-GALACTOSYLTRANSFERASE"/>
    <property type="match status" value="1"/>
</dbReference>
<gene>
    <name evidence="9" type="ORF">CcCBS67573_g06448</name>
</gene>
<keyword evidence="7" id="KW-0812">Transmembrane</keyword>
<dbReference type="GO" id="GO:0016758">
    <property type="term" value="F:hexosyltransferase activity"/>
    <property type="evidence" value="ECO:0007669"/>
    <property type="project" value="TreeGrafter"/>
</dbReference>